<dbReference type="AlphaFoldDB" id="A0AAF1AYU4"/>
<feature type="domain" description="SWIM-type" evidence="6">
    <location>
        <begin position="633"/>
        <end position="669"/>
    </location>
</feature>
<feature type="compositionally biased region" description="Acidic residues" evidence="5">
    <location>
        <begin position="71"/>
        <end position="86"/>
    </location>
</feature>
<dbReference type="Pfam" id="PF10551">
    <property type="entry name" value="MULE"/>
    <property type="match status" value="1"/>
</dbReference>
<dbReference type="GO" id="GO:0008270">
    <property type="term" value="F:zinc ion binding"/>
    <property type="evidence" value="ECO:0007669"/>
    <property type="project" value="UniProtKB-KW"/>
</dbReference>
<dbReference type="EMBL" id="CP093347">
    <property type="protein sequence ID" value="WOH00409.1"/>
    <property type="molecule type" value="Genomic_DNA"/>
</dbReference>
<dbReference type="Pfam" id="PF04434">
    <property type="entry name" value="SWIM"/>
    <property type="match status" value="1"/>
</dbReference>
<evidence type="ECO:0000256" key="2">
    <source>
        <dbReference type="ARBA" id="ARBA00022771"/>
    </source>
</evidence>
<dbReference type="PANTHER" id="PTHR47718">
    <property type="entry name" value="OS01G0519700 PROTEIN"/>
    <property type="match status" value="1"/>
</dbReference>
<evidence type="ECO:0000313" key="8">
    <source>
        <dbReference type="Proteomes" id="UP000077755"/>
    </source>
</evidence>
<evidence type="ECO:0000256" key="5">
    <source>
        <dbReference type="SAM" id="MobiDB-lite"/>
    </source>
</evidence>
<dbReference type="InterPro" id="IPR018289">
    <property type="entry name" value="MULE_transposase_dom"/>
</dbReference>
<keyword evidence="2 4" id="KW-0863">Zinc-finger</keyword>
<dbReference type="SMART" id="SM00575">
    <property type="entry name" value="ZnF_PMZ"/>
    <property type="match status" value="1"/>
</dbReference>
<proteinExistence type="predicted"/>
<dbReference type="Proteomes" id="UP000077755">
    <property type="component" value="Chromosome 5"/>
</dbReference>
<feature type="region of interest" description="Disordered" evidence="5">
    <location>
        <begin position="165"/>
        <end position="191"/>
    </location>
</feature>
<evidence type="ECO:0000259" key="6">
    <source>
        <dbReference type="PROSITE" id="PS50966"/>
    </source>
</evidence>
<dbReference type="InterPro" id="IPR007527">
    <property type="entry name" value="Znf_SWIM"/>
</dbReference>
<evidence type="ECO:0000256" key="4">
    <source>
        <dbReference type="PROSITE-ProRule" id="PRU00325"/>
    </source>
</evidence>
<reference evidence="7" key="2">
    <citation type="submission" date="2022-03" db="EMBL/GenBank/DDBJ databases">
        <title>Draft title - Genomic analysis of global carrot germplasm unveils the trajectory of domestication and the origin of high carotenoid orange carrot.</title>
        <authorList>
            <person name="Iorizzo M."/>
            <person name="Ellison S."/>
            <person name="Senalik D."/>
            <person name="Macko-Podgorni A."/>
            <person name="Grzebelus D."/>
            <person name="Bostan H."/>
            <person name="Rolling W."/>
            <person name="Curaba J."/>
            <person name="Simon P."/>
        </authorList>
    </citation>
    <scope>NUCLEOTIDE SEQUENCE</scope>
    <source>
        <tissue evidence="7">Leaf</tissue>
    </source>
</reference>
<dbReference type="InterPro" id="IPR004330">
    <property type="entry name" value="FAR1_DNA_bnd_dom"/>
</dbReference>
<keyword evidence="3" id="KW-0862">Zinc</keyword>
<name>A0AAF1AYU4_DAUCS</name>
<feature type="compositionally biased region" description="Basic and acidic residues" evidence="5">
    <location>
        <begin position="179"/>
        <end position="191"/>
    </location>
</feature>
<accession>A0AAF1AYU4</accession>
<keyword evidence="8" id="KW-1185">Reference proteome</keyword>
<keyword evidence="1" id="KW-0479">Metal-binding</keyword>
<gene>
    <name evidence="7" type="ORF">DCAR_0519768</name>
</gene>
<dbReference type="PROSITE" id="PS50966">
    <property type="entry name" value="ZF_SWIM"/>
    <property type="match status" value="1"/>
</dbReference>
<feature type="compositionally biased region" description="Basic and acidic residues" evidence="5">
    <location>
        <begin position="41"/>
        <end position="70"/>
    </location>
</feature>
<feature type="region of interest" description="Disordered" evidence="5">
    <location>
        <begin position="1"/>
        <end position="26"/>
    </location>
</feature>
<reference evidence="7" key="1">
    <citation type="journal article" date="2016" name="Nat. Genet.">
        <title>A high-quality carrot genome assembly provides new insights into carotenoid accumulation and asterid genome evolution.</title>
        <authorList>
            <person name="Iorizzo M."/>
            <person name="Ellison S."/>
            <person name="Senalik D."/>
            <person name="Zeng P."/>
            <person name="Satapoomin P."/>
            <person name="Huang J."/>
            <person name="Bowman M."/>
            <person name="Iovene M."/>
            <person name="Sanseverino W."/>
            <person name="Cavagnaro P."/>
            <person name="Yildiz M."/>
            <person name="Macko-Podgorni A."/>
            <person name="Moranska E."/>
            <person name="Grzebelus E."/>
            <person name="Grzebelus D."/>
            <person name="Ashrafi H."/>
            <person name="Zheng Z."/>
            <person name="Cheng S."/>
            <person name="Spooner D."/>
            <person name="Van Deynze A."/>
            <person name="Simon P."/>
        </authorList>
    </citation>
    <scope>NUCLEOTIDE SEQUENCE</scope>
    <source>
        <tissue evidence="7">Leaf</tissue>
    </source>
</reference>
<sequence>MKGGPEPVAALPPATARGGGECRGAAQGVKTGCVCVGGSKLPERHSGRRGAEDVPHVESSDSEQSYRDSDSEASESDEDVEEEINLDVEREYPKVPPPKVLILPSGAKKWIPSCDEIYKPRTSQHFPTLYDAFLFYREYGRQGGFDVRKSGQKSNRKGNVVSKVMQCNCGGKPTPGTLKSKDDTDASSSQERRTTSRRCLCEARIVLKAAGQRGFVVMSFVEEHNHALAVGAESMFLRCNRSVSKSHQNFIIDCSRAKIGATRAYNLAKEMVGSYENVGATCSDFKNFARDVKLGIGENDACLILDKFKTRAKSKDNKFFFDYKTDREAHLTGLFWTDGIGQANYEVFGDIVSFDPTFRTNKYNMVFVPFTGVDNHWKNVTFGASLIAKEDYKNFKWLINTFKRAMGRAPICVITDQCPAIKKAIQLNWTDTKHRLCMWHIMNKLPAQIGPKRATDKVFMSKLKSVIYSENSSPVQFEEGWDAVISEYDLQDNKWLDGMFRRRKSWIPAYFSDIEMAGLLRTTSRSESSNSFFQHFHERGDTLVEFFSSFESAMDKQRLRTIEDDRNSRKTPRMETPLHIEKDVAQVYTLALYYRVREQIINACFHNTMPEMSRSDEMRYFTCKDDLAKGQLFKVSVSQSNNNVDCSCKYYNRYGYLCCHAFAALQQCGIQSIPRQYVKARWTKDALRNHSSLGSIEMPPNCDKAERIKHKRTRAFFEFQNMLDMAGEDEDKLDMVRANLRDLDSTFQKGMEFADVQSQANRVDAFVGPIPVNEEGVRNPNLSRNKGCGTRMKSSREISVQAKGQRTCSVCNKTEGHNARTCPTLKK</sequence>
<dbReference type="InterPro" id="IPR006564">
    <property type="entry name" value="Znf_PMZ"/>
</dbReference>
<protein>
    <recommendedName>
        <fullName evidence="6">SWIM-type domain-containing protein</fullName>
    </recommendedName>
</protein>
<dbReference type="Pfam" id="PF03101">
    <property type="entry name" value="FAR1"/>
    <property type="match status" value="1"/>
</dbReference>
<evidence type="ECO:0000256" key="3">
    <source>
        <dbReference type="ARBA" id="ARBA00022833"/>
    </source>
</evidence>
<evidence type="ECO:0000256" key="1">
    <source>
        <dbReference type="ARBA" id="ARBA00022723"/>
    </source>
</evidence>
<evidence type="ECO:0000313" key="7">
    <source>
        <dbReference type="EMBL" id="WOH00409.1"/>
    </source>
</evidence>
<organism evidence="7 8">
    <name type="scientific">Daucus carota subsp. sativus</name>
    <name type="common">Carrot</name>
    <dbReference type="NCBI Taxonomy" id="79200"/>
    <lineage>
        <taxon>Eukaryota</taxon>
        <taxon>Viridiplantae</taxon>
        <taxon>Streptophyta</taxon>
        <taxon>Embryophyta</taxon>
        <taxon>Tracheophyta</taxon>
        <taxon>Spermatophyta</taxon>
        <taxon>Magnoliopsida</taxon>
        <taxon>eudicotyledons</taxon>
        <taxon>Gunneridae</taxon>
        <taxon>Pentapetalae</taxon>
        <taxon>asterids</taxon>
        <taxon>campanulids</taxon>
        <taxon>Apiales</taxon>
        <taxon>Apiaceae</taxon>
        <taxon>Apioideae</taxon>
        <taxon>Scandiceae</taxon>
        <taxon>Daucinae</taxon>
        <taxon>Daucus</taxon>
        <taxon>Daucus sect. Daucus</taxon>
    </lineage>
</organism>
<feature type="region of interest" description="Disordered" evidence="5">
    <location>
        <begin position="38"/>
        <end position="91"/>
    </location>
</feature>